<protein>
    <submittedName>
        <fullName evidence="3">Glycopeptide antibiotics resistance protein</fullName>
    </submittedName>
</protein>
<feature type="transmembrane region" description="Helical" evidence="1">
    <location>
        <begin position="125"/>
        <end position="146"/>
    </location>
</feature>
<evidence type="ECO:0000313" key="4">
    <source>
        <dbReference type="Proteomes" id="UP000181997"/>
    </source>
</evidence>
<keyword evidence="1" id="KW-0472">Membrane</keyword>
<name>A0A0V8HIY7_9BACI</name>
<dbReference type="Pfam" id="PF04892">
    <property type="entry name" value="VanZ"/>
    <property type="match status" value="1"/>
</dbReference>
<accession>A0A0V8HIY7</accession>
<feature type="transmembrane region" description="Helical" evidence="1">
    <location>
        <begin position="101"/>
        <end position="118"/>
    </location>
</feature>
<dbReference type="Proteomes" id="UP000181997">
    <property type="component" value="Unassembled WGS sequence"/>
</dbReference>
<organism evidence="3 4">
    <name type="scientific">[Bacillus] enclensis</name>
    <dbReference type="NCBI Taxonomy" id="1402860"/>
    <lineage>
        <taxon>Bacteria</taxon>
        <taxon>Bacillati</taxon>
        <taxon>Bacillota</taxon>
        <taxon>Bacilli</taxon>
        <taxon>Bacillales</taxon>
        <taxon>Bacillaceae</taxon>
        <taxon>Rossellomorea</taxon>
    </lineage>
</organism>
<dbReference type="InterPro" id="IPR006976">
    <property type="entry name" value="VanZ-like"/>
</dbReference>
<feature type="transmembrane region" description="Helical" evidence="1">
    <location>
        <begin position="6"/>
        <end position="29"/>
    </location>
</feature>
<keyword evidence="1" id="KW-1133">Transmembrane helix</keyword>
<dbReference type="OrthoDB" id="4822551at2"/>
<keyword evidence="4" id="KW-1185">Reference proteome</keyword>
<keyword evidence="1" id="KW-0812">Transmembrane</keyword>
<dbReference type="InterPro" id="IPR053150">
    <property type="entry name" value="Teicoplanin_resist-assoc"/>
</dbReference>
<proteinExistence type="predicted"/>
<dbReference type="PANTHER" id="PTHR36834">
    <property type="entry name" value="MEMBRANE PROTEIN-RELATED"/>
    <property type="match status" value="1"/>
</dbReference>
<feature type="transmembrane region" description="Helical" evidence="1">
    <location>
        <begin position="41"/>
        <end position="63"/>
    </location>
</feature>
<evidence type="ECO:0000256" key="1">
    <source>
        <dbReference type="SAM" id="Phobius"/>
    </source>
</evidence>
<feature type="transmembrane region" description="Helical" evidence="1">
    <location>
        <begin position="158"/>
        <end position="182"/>
    </location>
</feature>
<evidence type="ECO:0000259" key="2">
    <source>
        <dbReference type="Pfam" id="PF04892"/>
    </source>
</evidence>
<gene>
    <name evidence="3" type="ORF">GA0061094_2299</name>
</gene>
<sequence length="190" mass="21547">MQELWSAFGWVIPILALFTMTSLLAVSVWKKKKGKGRWMNLLPVLLLSISIGGICLITLTPMLGDGGMNGGVKGHTNMDPFSNLRLNLIYRNHLDVPIRNLLANVFLFVPFAFFSGWWMRHQRAILLKVTFLGAILSFLIELTQYYLPLGRATDIDDWLMNTLGSFLGGIIFITGSFIFRLLRLNGWINR</sequence>
<dbReference type="PANTHER" id="PTHR36834:SF1">
    <property type="entry name" value="INTEGRAL MEMBRANE PROTEIN"/>
    <property type="match status" value="1"/>
</dbReference>
<feature type="domain" description="VanZ-like" evidence="2">
    <location>
        <begin position="68"/>
        <end position="173"/>
    </location>
</feature>
<reference evidence="4" key="1">
    <citation type="submission" date="2016-08" db="EMBL/GenBank/DDBJ databases">
        <authorList>
            <person name="Varghese N."/>
            <person name="Submissions Spin"/>
        </authorList>
    </citation>
    <scope>NUCLEOTIDE SEQUENCE [LARGE SCALE GENOMIC DNA]</scope>
    <source>
        <strain evidence="4">SGD-1123</strain>
    </source>
</reference>
<evidence type="ECO:0000313" key="3">
    <source>
        <dbReference type="EMBL" id="SCC07516.1"/>
    </source>
</evidence>
<dbReference type="RefSeq" id="WP_052011625.1">
    <property type="nucleotide sequence ID" value="NZ_FMAU01000002.1"/>
</dbReference>
<dbReference type="EMBL" id="FMAU01000002">
    <property type="protein sequence ID" value="SCC07516.1"/>
    <property type="molecule type" value="Genomic_DNA"/>
</dbReference>
<dbReference type="AlphaFoldDB" id="A0A0V8HIY7"/>